<dbReference type="Proteomes" id="UP000396862">
    <property type="component" value="Unassembled WGS sequence"/>
</dbReference>
<name>A0ABQ0ZJE2_9BACT</name>
<dbReference type="PIRSF" id="PIRSF000124">
    <property type="entry name" value="UDPglc_GDPman_dh"/>
    <property type="match status" value="1"/>
</dbReference>
<evidence type="ECO:0000313" key="5">
    <source>
        <dbReference type="EMBL" id="GET21587.1"/>
    </source>
</evidence>
<protein>
    <submittedName>
        <fullName evidence="5">UDP-N-acetyl-D-mannosamine dehydrogenase</fullName>
    </submittedName>
</protein>
<dbReference type="NCBIfam" id="NF008286">
    <property type="entry name" value="PRK11064.1"/>
    <property type="match status" value="1"/>
</dbReference>
<reference evidence="5 6" key="1">
    <citation type="submission" date="2019-10" db="EMBL/GenBank/DDBJ databases">
        <title>Prolixibacter strains distinguished by the presence of nitrate reductase genes were adept at nitrate-dependent anaerobic corrosion of metallic iron and carbon steel.</title>
        <authorList>
            <person name="Iino T."/>
            <person name="Shono N."/>
            <person name="Ito K."/>
            <person name="Nakamura R."/>
            <person name="Sueoka K."/>
            <person name="Harayama S."/>
            <person name="Ohkuma M."/>
        </authorList>
    </citation>
    <scope>NUCLEOTIDE SEQUENCE [LARGE SCALE GENOMIC DNA]</scope>
    <source>
        <strain evidence="5 6">MIC1-1</strain>
    </source>
</reference>
<gene>
    <name evidence="5" type="ORF">JCM18694_18330</name>
</gene>
<dbReference type="SUPFAM" id="SSF48179">
    <property type="entry name" value="6-phosphogluconate dehydrogenase C-terminal domain-like"/>
    <property type="match status" value="1"/>
</dbReference>
<dbReference type="Pfam" id="PF03721">
    <property type="entry name" value="UDPG_MGDP_dh_N"/>
    <property type="match status" value="1"/>
</dbReference>
<evidence type="ECO:0000256" key="2">
    <source>
        <dbReference type="ARBA" id="ARBA00023027"/>
    </source>
</evidence>
<dbReference type="InterPro" id="IPR028359">
    <property type="entry name" value="UDP_ManNAc/GlcNAc_DH"/>
</dbReference>
<dbReference type="SUPFAM" id="SSF51735">
    <property type="entry name" value="NAD(P)-binding Rossmann-fold domains"/>
    <property type="match status" value="1"/>
</dbReference>
<evidence type="ECO:0000256" key="3">
    <source>
        <dbReference type="PIRNR" id="PIRNR000124"/>
    </source>
</evidence>
<dbReference type="EMBL" id="BLAU01000001">
    <property type="protein sequence ID" value="GET21587.1"/>
    <property type="molecule type" value="Genomic_DNA"/>
</dbReference>
<dbReference type="InterPro" id="IPR001732">
    <property type="entry name" value="UDP-Glc/GDP-Man_DH_N"/>
</dbReference>
<dbReference type="PANTHER" id="PTHR43491:SF1">
    <property type="entry name" value="UDP-N-ACETYL-D-MANNOSAMINE DEHYDROGENASE"/>
    <property type="match status" value="1"/>
</dbReference>
<dbReference type="InterPro" id="IPR036220">
    <property type="entry name" value="UDP-Glc/GDP-Man_DH_C_sf"/>
</dbReference>
<dbReference type="InterPro" id="IPR008927">
    <property type="entry name" value="6-PGluconate_DH-like_C_sf"/>
</dbReference>
<evidence type="ECO:0000256" key="1">
    <source>
        <dbReference type="ARBA" id="ARBA00023002"/>
    </source>
</evidence>
<accession>A0ABQ0ZJE2</accession>
<evidence type="ECO:0000313" key="6">
    <source>
        <dbReference type="Proteomes" id="UP000396862"/>
    </source>
</evidence>
<dbReference type="NCBIfam" id="TIGR03026">
    <property type="entry name" value="NDP-sugDHase"/>
    <property type="match status" value="1"/>
</dbReference>
<comment type="caution">
    <text evidence="5">The sequence shown here is derived from an EMBL/GenBank/DDBJ whole genome shotgun (WGS) entry which is preliminary data.</text>
</comment>
<feature type="domain" description="UDP-glucose/GDP-mannose dehydrogenase C-terminal" evidence="4">
    <location>
        <begin position="355"/>
        <end position="446"/>
    </location>
</feature>
<dbReference type="Pfam" id="PF00984">
    <property type="entry name" value="UDPG_MGDP_dh"/>
    <property type="match status" value="1"/>
</dbReference>
<organism evidence="5 6">
    <name type="scientific">Prolixibacter denitrificans</name>
    <dbReference type="NCBI Taxonomy" id="1541063"/>
    <lineage>
        <taxon>Bacteria</taxon>
        <taxon>Pseudomonadati</taxon>
        <taxon>Bacteroidota</taxon>
        <taxon>Bacteroidia</taxon>
        <taxon>Marinilabiliales</taxon>
        <taxon>Prolixibacteraceae</taxon>
        <taxon>Prolixibacter</taxon>
    </lineage>
</organism>
<keyword evidence="2" id="KW-0520">NAD</keyword>
<comment type="similarity">
    <text evidence="3">Belongs to the UDP-glucose/GDP-mannose dehydrogenase family.</text>
</comment>
<keyword evidence="6" id="KW-1185">Reference proteome</keyword>
<proteinExistence type="inferred from homology"/>
<dbReference type="InterPro" id="IPR036291">
    <property type="entry name" value="NAD(P)-bd_dom_sf"/>
</dbReference>
<sequence length="446" mass="49921">MNNKKATNETGKVKRTFASLTTIHWSLFHLSTVSLKFNNTMTNTNLKACFMGLGYIGLPTATIAAREGIDVLGVDINSKVVDTINRGEIHIIEPGLADLVKQVVEKGNLKAATQPEESDVYLIVVPTPFKGDHEPDVSFVESATRAVLPLLKKDDLYIIESTSPVGTTEKMAELIFEERPELKGNLHMAYCPERVLPGNVIHELVHNDRVIGGIDEIATQKAMEFYRTFVKGELHATNARTAEMCKLTENSSRDVQIAFANELSLICDKADINVWELIELANKHPRVNILQPGAGVGGHCIAVDPWFIVSDFPAESNLIGQARKINNYKSFWVSEKIHNAMLEFQLKHGREPKVAMMGIAFKPDIDDLRESPAKYITQKVMQGTNNNSIMVVEPNVKEHHVFKLTDYKKAYETADIVAFLVAHKEFKALKYREDAKILDFCGVFRK</sequence>
<evidence type="ECO:0000259" key="4">
    <source>
        <dbReference type="SMART" id="SM00984"/>
    </source>
</evidence>
<dbReference type="InterPro" id="IPR014026">
    <property type="entry name" value="UDP-Glc/GDP-Man_DH_dimer"/>
</dbReference>
<dbReference type="PIRSF" id="PIRSF500136">
    <property type="entry name" value="UDP_ManNAc_DH"/>
    <property type="match status" value="1"/>
</dbReference>
<dbReference type="Pfam" id="PF03720">
    <property type="entry name" value="UDPG_MGDP_dh_C"/>
    <property type="match status" value="1"/>
</dbReference>
<keyword evidence="1" id="KW-0560">Oxidoreductase</keyword>
<dbReference type="InterPro" id="IPR014027">
    <property type="entry name" value="UDP-Glc/GDP-Man_DH_C"/>
</dbReference>
<dbReference type="SUPFAM" id="SSF52413">
    <property type="entry name" value="UDP-glucose/GDP-mannose dehydrogenase C-terminal domain"/>
    <property type="match status" value="1"/>
</dbReference>
<dbReference type="SMART" id="SM00984">
    <property type="entry name" value="UDPG_MGDP_dh_C"/>
    <property type="match status" value="1"/>
</dbReference>
<dbReference type="PANTHER" id="PTHR43491">
    <property type="entry name" value="UDP-N-ACETYL-D-MANNOSAMINE DEHYDROGENASE"/>
    <property type="match status" value="1"/>
</dbReference>
<dbReference type="InterPro" id="IPR017476">
    <property type="entry name" value="UDP-Glc/GDP-Man"/>
</dbReference>
<dbReference type="Gene3D" id="3.40.50.720">
    <property type="entry name" value="NAD(P)-binding Rossmann-like Domain"/>
    <property type="match status" value="2"/>
</dbReference>
<dbReference type="RefSeq" id="WP_281351381.1">
    <property type="nucleotide sequence ID" value="NZ_BLAU01000001.1"/>
</dbReference>